<comment type="caution">
    <text evidence="1">The sequence shown here is derived from an EMBL/GenBank/DDBJ whole genome shotgun (WGS) entry which is preliminary data.</text>
</comment>
<protein>
    <submittedName>
        <fullName evidence="1">Uncharacterized protein</fullName>
    </submittedName>
</protein>
<evidence type="ECO:0000313" key="1">
    <source>
        <dbReference type="EMBL" id="RVW24457.1"/>
    </source>
</evidence>
<accession>A0A438CML5</accession>
<dbReference type="AlphaFoldDB" id="A0A438CML5"/>
<gene>
    <name evidence="1" type="ORF">CK203_082154</name>
</gene>
<dbReference type="EMBL" id="QGNW01002172">
    <property type="protein sequence ID" value="RVW24457.1"/>
    <property type="molecule type" value="Genomic_DNA"/>
</dbReference>
<proteinExistence type="predicted"/>
<name>A0A438CML5_VITVI</name>
<organism evidence="1 2">
    <name type="scientific">Vitis vinifera</name>
    <name type="common">Grape</name>
    <dbReference type="NCBI Taxonomy" id="29760"/>
    <lineage>
        <taxon>Eukaryota</taxon>
        <taxon>Viridiplantae</taxon>
        <taxon>Streptophyta</taxon>
        <taxon>Embryophyta</taxon>
        <taxon>Tracheophyta</taxon>
        <taxon>Spermatophyta</taxon>
        <taxon>Magnoliopsida</taxon>
        <taxon>eudicotyledons</taxon>
        <taxon>Gunneridae</taxon>
        <taxon>Pentapetalae</taxon>
        <taxon>rosids</taxon>
        <taxon>Vitales</taxon>
        <taxon>Vitaceae</taxon>
        <taxon>Viteae</taxon>
        <taxon>Vitis</taxon>
    </lineage>
</organism>
<sequence length="50" mass="5549">MIKITKMRRKMKMNGHVMVLHKHGIGLSGGILGLNVARLKRKMEANGVHG</sequence>
<dbReference type="Proteomes" id="UP000288805">
    <property type="component" value="Unassembled WGS sequence"/>
</dbReference>
<reference evidence="1 2" key="1">
    <citation type="journal article" date="2018" name="PLoS Genet.">
        <title>Population sequencing reveals clonal diversity and ancestral inbreeding in the grapevine cultivar Chardonnay.</title>
        <authorList>
            <person name="Roach M.J."/>
            <person name="Johnson D.L."/>
            <person name="Bohlmann J."/>
            <person name="van Vuuren H.J."/>
            <person name="Jones S.J."/>
            <person name="Pretorius I.S."/>
            <person name="Schmidt S.A."/>
            <person name="Borneman A.R."/>
        </authorList>
    </citation>
    <scope>NUCLEOTIDE SEQUENCE [LARGE SCALE GENOMIC DNA]</scope>
    <source>
        <strain evidence="2">cv. Chardonnay</strain>
        <tissue evidence="1">Leaf</tissue>
    </source>
</reference>
<evidence type="ECO:0000313" key="2">
    <source>
        <dbReference type="Proteomes" id="UP000288805"/>
    </source>
</evidence>